<dbReference type="GO" id="GO:0003677">
    <property type="term" value="F:DNA binding"/>
    <property type="evidence" value="ECO:0007669"/>
    <property type="project" value="InterPro"/>
</dbReference>
<dbReference type="Proteomes" id="UP000279307">
    <property type="component" value="Chromosome 9"/>
</dbReference>
<dbReference type="GO" id="GO:0016887">
    <property type="term" value="F:ATP hydrolysis activity"/>
    <property type="evidence" value="ECO:0007669"/>
    <property type="project" value="InterPro"/>
</dbReference>
<evidence type="ECO:0008006" key="3">
    <source>
        <dbReference type="Google" id="ProtNLM"/>
    </source>
</evidence>
<evidence type="ECO:0000313" key="2">
    <source>
        <dbReference type="Proteomes" id="UP000279307"/>
    </source>
</evidence>
<reference evidence="1 2" key="1">
    <citation type="journal article" date="2018" name="Genome Res.">
        <title>The genomic architecture and molecular evolution of ant odorant receptors.</title>
        <authorList>
            <person name="McKenzie S.K."/>
            <person name="Kronauer D.J.C."/>
        </authorList>
    </citation>
    <scope>NUCLEOTIDE SEQUENCE [LARGE SCALE GENOMIC DNA]</scope>
    <source>
        <strain evidence="1">Clonal line C1</strain>
    </source>
</reference>
<organism evidence="1 2">
    <name type="scientific">Ooceraea biroi</name>
    <name type="common">Clonal raider ant</name>
    <name type="synonym">Cerapachys biroi</name>
    <dbReference type="NCBI Taxonomy" id="2015173"/>
    <lineage>
        <taxon>Eukaryota</taxon>
        <taxon>Metazoa</taxon>
        <taxon>Ecdysozoa</taxon>
        <taxon>Arthropoda</taxon>
        <taxon>Hexapoda</taxon>
        <taxon>Insecta</taxon>
        <taxon>Pterygota</taxon>
        <taxon>Neoptera</taxon>
        <taxon>Endopterygota</taxon>
        <taxon>Hymenoptera</taxon>
        <taxon>Apocrita</taxon>
        <taxon>Aculeata</taxon>
        <taxon>Formicoidea</taxon>
        <taxon>Formicidae</taxon>
        <taxon>Dorylinae</taxon>
        <taxon>Ooceraea</taxon>
    </lineage>
</organism>
<dbReference type="InterPro" id="IPR044972">
    <property type="entry name" value="Mot1"/>
</dbReference>
<dbReference type="OrthoDB" id="10252227at2759"/>
<name>A0A3L8DEG8_OOCBI</name>
<gene>
    <name evidence="1" type="ORF">DMN91_009228</name>
</gene>
<protein>
    <recommendedName>
        <fullName evidence="3">TATA-binding protein-associated factor</fullName>
    </recommendedName>
</protein>
<proteinExistence type="predicted"/>
<dbReference type="EMBL" id="QOIP01000009">
    <property type="protein sequence ID" value="RLU18870.1"/>
    <property type="molecule type" value="Genomic_DNA"/>
</dbReference>
<dbReference type="AlphaFoldDB" id="A0A3L8DEG8"/>
<dbReference type="SUPFAM" id="SSF48371">
    <property type="entry name" value="ARM repeat"/>
    <property type="match status" value="1"/>
</dbReference>
<comment type="caution">
    <text evidence="1">The sequence shown here is derived from an EMBL/GenBank/DDBJ whole genome shotgun (WGS) entry which is preliminary data.</text>
</comment>
<dbReference type="PANTHER" id="PTHR36498:SF1">
    <property type="entry name" value="TATA-BINDING PROTEIN-ASSOCIATED FACTOR 172"/>
    <property type="match status" value="1"/>
</dbReference>
<sequence>MNSTTQLIWVRYREAEIFSVACQAAYGAQEFIKLDRLFILLETGTNSVTKRAAAQQLGEAQRLHPHDLHHLLARVSTLLKSPQWDTRVSAAHAVQAILAQVPPWDPKPIQREASTGQKRKPSTVRLSLESFDMGNVLAHSSHLTGSEGSEYDLVISDGEQLSLPNQQEKIAAKLGFHPRLMGVDTADLFSVEDLMPVQSPTQTMTMPVDETLKQSQGLSRREMNRAKRKVLLHVQAFFLNLFYIN</sequence>
<dbReference type="GO" id="GO:0017025">
    <property type="term" value="F:TBP-class protein binding"/>
    <property type="evidence" value="ECO:0007669"/>
    <property type="project" value="InterPro"/>
</dbReference>
<accession>A0A3L8DEG8</accession>
<evidence type="ECO:0000313" key="1">
    <source>
        <dbReference type="EMBL" id="RLU18870.1"/>
    </source>
</evidence>
<dbReference type="InterPro" id="IPR016024">
    <property type="entry name" value="ARM-type_fold"/>
</dbReference>
<dbReference type="PANTHER" id="PTHR36498">
    <property type="entry name" value="TATA-BINDING PROTEIN-ASSOCIATED FACTOR 172"/>
    <property type="match status" value="1"/>
</dbReference>